<dbReference type="HOGENOM" id="CLU_1814800_0_0_11"/>
<name>G2P7B2_STRV4</name>
<proteinExistence type="predicted"/>
<dbReference type="RefSeq" id="WP_014060542.1">
    <property type="nucleotide sequence ID" value="NC_015957.1"/>
</dbReference>
<protein>
    <submittedName>
        <fullName evidence="1">Uncharacterized protein</fullName>
    </submittedName>
</protein>
<dbReference type="KEGG" id="svl:Strvi_7737"/>
<dbReference type="EMBL" id="CP002994">
    <property type="protein sequence ID" value="AEM87072.1"/>
    <property type="molecule type" value="Genomic_DNA"/>
</dbReference>
<gene>
    <name evidence="1" type="ORF">Strvi_7737</name>
</gene>
<keyword evidence="2" id="KW-1185">Reference proteome</keyword>
<accession>G2P7B2</accession>
<reference evidence="1" key="1">
    <citation type="submission" date="2011-08" db="EMBL/GenBank/DDBJ databases">
        <title>Complete sequence of chromosome of Streptomyces violaceusniger Tu 4113.</title>
        <authorList>
            <consortium name="US DOE Joint Genome Institute"/>
            <person name="Lucas S."/>
            <person name="Han J."/>
            <person name="Lapidus A."/>
            <person name="Cheng J.-F."/>
            <person name="Goodwin L."/>
            <person name="Pitluck S."/>
            <person name="Peters L."/>
            <person name="Ivanova N."/>
            <person name="Daligault H."/>
            <person name="Detter J.C."/>
            <person name="Han C."/>
            <person name="Tapia R."/>
            <person name="Land M."/>
            <person name="Hauser L."/>
            <person name="Kyrpides N."/>
            <person name="Ivanova N."/>
            <person name="Pagani I."/>
            <person name="Hagen A."/>
            <person name="Katz L."/>
            <person name="Fiedler H.-P."/>
            <person name="Keasling J."/>
            <person name="Fortman J."/>
            <person name="Woyke T."/>
        </authorList>
    </citation>
    <scope>NUCLEOTIDE SEQUENCE [LARGE SCALE GENOMIC DNA]</scope>
    <source>
        <strain evidence="1">Tu 4113</strain>
    </source>
</reference>
<dbReference type="AlphaFoldDB" id="G2P7B2"/>
<dbReference type="GO" id="GO:0003677">
    <property type="term" value="F:DNA binding"/>
    <property type="evidence" value="ECO:0007669"/>
    <property type="project" value="InterPro"/>
</dbReference>
<dbReference type="Gene3D" id="1.10.260.40">
    <property type="entry name" value="lambda repressor-like DNA-binding domains"/>
    <property type="match status" value="1"/>
</dbReference>
<dbReference type="Proteomes" id="UP000008703">
    <property type="component" value="Chromosome"/>
</dbReference>
<sequence length="124" mass="13714">MSGVVIDQWTGRTASLLQAAFRMTNEGFAEYLGVAVRTVAAWNVGPHIKPRSEMQRLLDTAYEKADETTRSRFARNFAPVEQPAPAMSKEADRIVSAMAGEMTMLQARVDVLQQQVARLSRAVS</sequence>
<dbReference type="InterPro" id="IPR010982">
    <property type="entry name" value="Lambda_DNA-bd_dom_sf"/>
</dbReference>
<evidence type="ECO:0000313" key="1">
    <source>
        <dbReference type="EMBL" id="AEM87072.1"/>
    </source>
</evidence>
<organism evidence="1 2">
    <name type="scientific">Streptomyces violaceusniger (strain Tu 4113)</name>
    <dbReference type="NCBI Taxonomy" id="653045"/>
    <lineage>
        <taxon>Bacteria</taxon>
        <taxon>Bacillati</taxon>
        <taxon>Actinomycetota</taxon>
        <taxon>Actinomycetes</taxon>
        <taxon>Kitasatosporales</taxon>
        <taxon>Streptomycetaceae</taxon>
        <taxon>Streptomyces</taxon>
        <taxon>Streptomyces violaceusniger group</taxon>
    </lineage>
</organism>
<dbReference type="eggNOG" id="COG0494">
    <property type="taxonomic scope" value="Bacteria"/>
</dbReference>
<evidence type="ECO:0000313" key="2">
    <source>
        <dbReference type="Proteomes" id="UP000008703"/>
    </source>
</evidence>